<dbReference type="EMBL" id="MDYQ01000257">
    <property type="protein sequence ID" value="PRP77662.1"/>
    <property type="molecule type" value="Genomic_DNA"/>
</dbReference>
<evidence type="ECO:0000259" key="1">
    <source>
        <dbReference type="PROSITE" id="PS51352"/>
    </source>
</evidence>
<dbReference type="InParanoid" id="A0A2P6N123"/>
<evidence type="ECO:0000313" key="3">
    <source>
        <dbReference type="Proteomes" id="UP000241769"/>
    </source>
</evidence>
<reference evidence="2 3" key="1">
    <citation type="journal article" date="2018" name="Genome Biol. Evol.">
        <title>Multiple Roots of Fruiting Body Formation in Amoebozoa.</title>
        <authorList>
            <person name="Hillmann F."/>
            <person name="Forbes G."/>
            <person name="Novohradska S."/>
            <person name="Ferling I."/>
            <person name="Riege K."/>
            <person name="Groth M."/>
            <person name="Westermann M."/>
            <person name="Marz M."/>
            <person name="Spaller T."/>
            <person name="Winckler T."/>
            <person name="Schaap P."/>
            <person name="Glockner G."/>
        </authorList>
    </citation>
    <scope>NUCLEOTIDE SEQUENCE [LARGE SCALE GENOMIC DNA]</scope>
    <source>
        <strain evidence="2 3">Jena</strain>
    </source>
</reference>
<name>A0A2P6N123_9EUKA</name>
<keyword evidence="3" id="KW-1185">Reference proteome</keyword>
<dbReference type="Pfam" id="PF14561">
    <property type="entry name" value="TPR_20"/>
    <property type="match status" value="1"/>
</dbReference>
<gene>
    <name evidence="2" type="ORF">PROFUN_00523</name>
</gene>
<dbReference type="PROSITE" id="PS51352">
    <property type="entry name" value="THIOREDOXIN_2"/>
    <property type="match status" value="1"/>
</dbReference>
<dbReference type="OrthoDB" id="19690at2759"/>
<dbReference type="Proteomes" id="UP000241769">
    <property type="component" value="Unassembled WGS sequence"/>
</dbReference>
<sequence length="359" mass="40073">MLRLRVTATNSLSKGFQPTFRRTLSNVVSSQSRPLMAVSHPSILPRTPLFQPLKSIRPLCRSYSEEAAPAPFEPIELNSANFQQAVVKSSVPVIVNCYTDWAEPCKALTAQLSSIIQNTKGAVRLANLNVDKNQEISQALQLSEVPTVFAFWDGKFVDGFKGEKTDDEIQEFVNDLMRKGGSHDVDAMMDEADQKLREGDTQGAQAIYQSILDKPQLKGEVFALAGVARAAVMENRMDAAVEIINHIKQHFPKDLNHPQVKKALVAVEMTEKTEGVNISELEKQIEQNPEDLNLRLQLATTHVALGNQPAGIEICFQILKKDKLHEPTRELITKIFDSYGPKDPFVKTARRRLSNILFV</sequence>
<dbReference type="SUPFAM" id="SSF52833">
    <property type="entry name" value="Thioredoxin-like"/>
    <property type="match status" value="1"/>
</dbReference>
<accession>A0A2P6N123</accession>
<dbReference type="Gene3D" id="1.25.40.10">
    <property type="entry name" value="Tetratricopeptide repeat domain"/>
    <property type="match status" value="1"/>
</dbReference>
<dbReference type="Pfam" id="PF00085">
    <property type="entry name" value="Thioredoxin"/>
    <property type="match status" value="1"/>
</dbReference>
<evidence type="ECO:0000313" key="2">
    <source>
        <dbReference type="EMBL" id="PRP77662.1"/>
    </source>
</evidence>
<protein>
    <submittedName>
        <fullName evidence="2">Thioredoxin</fullName>
    </submittedName>
</protein>
<dbReference type="SUPFAM" id="SSF48452">
    <property type="entry name" value="TPR-like"/>
    <property type="match status" value="1"/>
</dbReference>
<dbReference type="FunCoup" id="A0A2P6N123">
    <property type="interactions" value="5"/>
</dbReference>
<comment type="caution">
    <text evidence="2">The sequence shown here is derived from an EMBL/GenBank/DDBJ whole genome shotgun (WGS) entry which is preliminary data.</text>
</comment>
<dbReference type="STRING" id="1890364.A0A2P6N123"/>
<dbReference type="GO" id="GO:0015035">
    <property type="term" value="F:protein-disulfide reductase activity"/>
    <property type="evidence" value="ECO:0007669"/>
    <property type="project" value="TreeGrafter"/>
</dbReference>
<dbReference type="GO" id="GO:0006950">
    <property type="term" value="P:response to stress"/>
    <property type="evidence" value="ECO:0007669"/>
    <property type="project" value="UniProtKB-ARBA"/>
</dbReference>
<dbReference type="InterPro" id="IPR036249">
    <property type="entry name" value="Thioredoxin-like_sf"/>
</dbReference>
<dbReference type="InterPro" id="IPR011990">
    <property type="entry name" value="TPR-like_helical_dom_sf"/>
</dbReference>
<feature type="domain" description="Thioredoxin" evidence="1">
    <location>
        <begin position="66"/>
        <end position="178"/>
    </location>
</feature>
<dbReference type="AlphaFoldDB" id="A0A2P6N123"/>
<dbReference type="GO" id="GO:0005737">
    <property type="term" value="C:cytoplasm"/>
    <property type="evidence" value="ECO:0007669"/>
    <property type="project" value="TreeGrafter"/>
</dbReference>
<organism evidence="2 3">
    <name type="scientific">Planoprotostelium fungivorum</name>
    <dbReference type="NCBI Taxonomy" id="1890364"/>
    <lineage>
        <taxon>Eukaryota</taxon>
        <taxon>Amoebozoa</taxon>
        <taxon>Evosea</taxon>
        <taxon>Variosea</taxon>
        <taxon>Cavosteliida</taxon>
        <taxon>Cavosteliaceae</taxon>
        <taxon>Planoprotostelium</taxon>
    </lineage>
</organism>
<dbReference type="PANTHER" id="PTHR45663">
    <property type="entry name" value="GEO12009P1"/>
    <property type="match status" value="1"/>
</dbReference>
<dbReference type="Gene3D" id="3.40.30.10">
    <property type="entry name" value="Glutaredoxin"/>
    <property type="match status" value="1"/>
</dbReference>
<proteinExistence type="predicted"/>
<dbReference type="PANTHER" id="PTHR45663:SF11">
    <property type="entry name" value="GEO12009P1"/>
    <property type="match status" value="1"/>
</dbReference>
<dbReference type="InterPro" id="IPR013766">
    <property type="entry name" value="Thioredoxin_domain"/>
</dbReference>